<dbReference type="Pfam" id="PF01544">
    <property type="entry name" value="CorA"/>
    <property type="match status" value="1"/>
</dbReference>
<keyword evidence="8" id="KW-1185">Reference proteome</keyword>
<proteinExistence type="predicted"/>
<dbReference type="OrthoDB" id="5396681at2759"/>
<feature type="transmembrane region" description="Helical" evidence="5">
    <location>
        <begin position="359"/>
        <end position="378"/>
    </location>
</feature>
<name>A0A6A5ZL21_9PLEO</name>
<dbReference type="EMBL" id="ML977314">
    <property type="protein sequence ID" value="KAF2120059.1"/>
    <property type="molecule type" value="Genomic_DNA"/>
</dbReference>
<keyword evidence="2 5" id="KW-0812">Transmembrane</keyword>
<sequence length="411" mass="47314">MSRDSQLSLNGAFLAPGSNAELDILDLHYDSNVPSFFHQISALRPLNITYAMLKVIVDYFEMSHYVYNMARCFEGRSESIGAAYCPPLRVQDLCYLYKYAANKHGKYAYPWVIRQTGVYQSYDKRTKRSVWLVMNSNSDFSAKSQILECLLQSHGRTQMANHPLWLHTILLTRHILSWSGYCNYYESSLEEIYNDVATTELDSPQFLDHGMTLRTSALEKRFLPLPSIFQSWKRLLDGLRSMQCSWFDDQEEQVATTFRNVREEISAHSQNSAYMLDLARSVRQQISDTLSLKKQHVSQETSNGVATLTKHTASDSRAVRNITIVTLFYLPFSFVATFMGMNFFAMDAGSKEVQVSRRLWIYFLIAVPLTGITIMFTMRDMLRTLLGRIRYVPRVDEERVIGHNLAVLAPQ</sequence>
<dbReference type="Proteomes" id="UP000799770">
    <property type="component" value="Unassembled WGS sequence"/>
</dbReference>
<keyword evidence="3 5" id="KW-1133">Transmembrane helix</keyword>
<dbReference type="Gene3D" id="1.20.58.340">
    <property type="entry name" value="Magnesium transport protein CorA, transmembrane region"/>
    <property type="match status" value="1"/>
</dbReference>
<feature type="transmembrane region" description="Helical" evidence="5">
    <location>
        <begin position="318"/>
        <end position="339"/>
    </location>
</feature>
<protein>
    <recommendedName>
        <fullName evidence="6">CorA-like transporter domain-containing protein</fullName>
    </recommendedName>
</protein>
<evidence type="ECO:0000313" key="7">
    <source>
        <dbReference type="EMBL" id="KAF2120059.1"/>
    </source>
</evidence>
<evidence type="ECO:0000256" key="4">
    <source>
        <dbReference type="ARBA" id="ARBA00023136"/>
    </source>
</evidence>
<evidence type="ECO:0000256" key="5">
    <source>
        <dbReference type="SAM" id="Phobius"/>
    </source>
</evidence>
<evidence type="ECO:0000256" key="2">
    <source>
        <dbReference type="ARBA" id="ARBA00022692"/>
    </source>
</evidence>
<dbReference type="InterPro" id="IPR045863">
    <property type="entry name" value="CorA_TM1_TM2"/>
</dbReference>
<dbReference type="InterPro" id="IPR058257">
    <property type="entry name" value="CorA-like_dom"/>
</dbReference>
<dbReference type="SUPFAM" id="SSF144083">
    <property type="entry name" value="Magnesium transport protein CorA, transmembrane region"/>
    <property type="match status" value="1"/>
</dbReference>
<dbReference type="AlphaFoldDB" id="A0A6A5ZL21"/>
<keyword evidence="4 5" id="KW-0472">Membrane</keyword>
<dbReference type="GO" id="GO:0046873">
    <property type="term" value="F:metal ion transmembrane transporter activity"/>
    <property type="evidence" value="ECO:0007669"/>
    <property type="project" value="InterPro"/>
</dbReference>
<feature type="domain" description="CorA-like transporter" evidence="6">
    <location>
        <begin position="92"/>
        <end position="194"/>
    </location>
</feature>
<gene>
    <name evidence="7" type="ORF">BDV96DRAFT_628618</name>
</gene>
<dbReference type="GO" id="GO:0016020">
    <property type="term" value="C:membrane"/>
    <property type="evidence" value="ECO:0007669"/>
    <property type="project" value="UniProtKB-SubCell"/>
</dbReference>
<evidence type="ECO:0000313" key="8">
    <source>
        <dbReference type="Proteomes" id="UP000799770"/>
    </source>
</evidence>
<evidence type="ECO:0000259" key="6">
    <source>
        <dbReference type="Pfam" id="PF26616"/>
    </source>
</evidence>
<dbReference type="Pfam" id="PF26616">
    <property type="entry name" value="CorA-like"/>
    <property type="match status" value="1"/>
</dbReference>
<evidence type="ECO:0000256" key="3">
    <source>
        <dbReference type="ARBA" id="ARBA00022989"/>
    </source>
</evidence>
<accession>A0A6A5ZL21</accession>
<comment type="subcellular location">
    <subcellularLocation>
        <location evidence="1">Membrane</location>
        <topology evidence="1">Multi-pass membrane protein</topology>
    </subcellularLocation>
</comment>
<organism evidence="7 8">
    <name type="scientific">Lophiotrema nucula</name>
    <dbReference type="NCBI Taxonomy" id="690887"/>
    <lineage>
        <taxon>Eukaryota</taxon>
        <taxon>Fungi</taxon>
        <taxon>Dikarya</taxon>
        <taxon>Ascomycota</taxon>
        <taxon>Pezizomycotina</taxon>
        <taxon>Dothideomycetes</taxon>
        <taxon>Pleosporomycetidae</taxon>
        <taxon>Pleosporales</taxon>
        <taxon>Lophiotremataceae</taxon>
        <taxon>Lophiotrema</taxon>
    </lineage>
</organism>
<reference evidence="7" key="1">
    <citation type="journal article" date="2020" name="Stud. Mycol.">
        <title>101 Dothideomycetes genomes: a test case for predicting lifestyles and emergence of pathogens.</title>
        <authorList>
            <person name="Haridas S."/>
            <person name="Albert R."/>
            <person name="Binder M."/>
            <person name="Bloem J."/>
            <person name="Labutti K."/>
            <person name="Salamov A."/>
            <person name="Andreopoulos B."/>
            <person name="Baker S."/>
            <person name="Barry K."/>
            <person name="Bills G."/>
            <person name="Bluhm B."/>
            <person name="Cannon C."/>
            <person name="Castanera R."/>
            <person name="Culley D."/>
            <person name="Daum C."/>
            <person name="Ezra D."/>
            <person name="Gonzalez J."/>
            <person name="Henrissat B."/>
            <person name="Kuo A."/>
            <person name="Liang C."/>
            <person name="Lipzen A."/>
            <person name="Lutzoni F."/>
            <person name="Magnuson J."/>
            <person name="Mondo S."/>
            <person name="Nolan M."/>
            <person name="Ohm R."/>
            <person name="Pangilinan J."/>
            <person name="Park H.-J."/>
            <person name="Ramirez L."/>
            <person name="Alfaro M."/>
            <person name="Sun H."/>
            <person name="Tritt A."/>
            <person name="Yoshinaga Y."/>
            <person name="Zwiers L.-H."/>
            <person name="Turgeon B."/>
            <person name="Goodwin S."/>
            <person name="Spatafora J."/>
            <person name="Crous P."/>
            <person name="Grigoriev I."/>
        </authorList>
    </citation>
    <scope>NUCLEOTIDE SEQUENCE</scope>
    <source>
        <strain evidence="7">CBS 627.86</strain>
    </source>
</reference>
<dbReference type="InterPro" id="IPR002523">
    <property type="entry name" value="MgTranspt_CorA/ZnTranspt_ZntB"/>
</dbReference>
<evidence type="ECO:0000256" key="1">
    <source>
        <dbReference type="ARBA" id="ARBA00004141"/>
    </source>
</evidence>